<comment type="catalytic activity">
    <reaction evidence="16">
        <text>D-galactose(out) + 2 Na(+)(out) = D-galactose(in) + 2 Na(+)(in)</text>
        <dbReference type="Rhea" id="RHEA:70499"/>
        <dbReference type="ChEBI" id="CHEBI:4139"/>
        <dbReference type="ChEBI" id="CHEBI:29101"/>
    </reaction>
    <physiologicalReaction direction="left-to-right" evidence="16">
        <dbReference type="Rhea" id="RHEA:70500"/>
    </physiologicalReaction>
</comment>
<evidence type="ECO:0000256" key="14">
    <source>
        <dbReference type="ARBA" id="ARBA00023201"/>
    </source>
</evidence>
<dbReference type="PANTHER" id="PTHR11819:SF151">
    <property type="entry name" value="SODIUM_GLUCOSE COTRANSPORTER 1"/>
    <property type="match status" value="1"/>
</dbReference>
<evidence type="ECO:0000256" key="3">
    <source>
        <dbReference type="ARBA" id="ARBA00022448"/>
    </source>
</evidence>
<keyword evidence="10" id="KW-0406">Ion transport</keyword>
<feature type="transmembrane region" description="Helical" evidence="21">
    <location>
        <begin position="640"/>
        <end position="663"/>
    </location>
</feature>
<evidence type="ECO:0000256" key="1">
    <source>
        <dbReference type="ARBA" id="ARBA00004424"/>
    </source>
</evidence>
<reference evidence="22" key="1">
    <citation type="submission" date="2020-03" db="EMBL/GenBank/DDBJ databases">
        <title>Studies in the Genomics of Life Span.</title>
        <authorList>
            <person name="Glass D."/>
        </authorList>
    </citation>
    <scope>NUCLEOTIDE SEQUENCE</scope>
    <source>
        <strain evidence="22">LTLLF</strain>
        <tissue evidence="22">Muscle</tissue>
    </source>
</reference>
<dbReference type="Gene3D" id="1.20.1730.10">
    <property type="entry name" value="Sodium/glucose cotransporter"/>
    <property type="match status" value="1"/>
</dbReference>
<comment type="similarity">
    <text evidence="2 20">Belongs to the sodium:solute symporter (SSF) (TC 2.A.21) family.</text>
</comment>
<evidence type="ECO:0000256" key="7">
    <source>
        <dbReference type="ARBA" id="ARBA00022847"/>
    </source>
</evidence>
<keyword evidence="6 21" id="KW-0812">Transmembrane</keyword>
<evidence type="ECO:0000256" key="18">
    <source>
        <dbReference type="ARBA" id="ARBA00042803"/>
    </source>
</evidence>
<organism evidence="22 23">
    <name type="scientific">Microtus ochrogaster</name>
    <name type="common">Prairie vole</name>
    <dbReference type="NCBI Taxonomy" id="79684"/>
    <lineage>
        <taxon>Eukaryota</taxon>
        <taxon>Metazoa</taxon>
        <taxon>Chordata</taxon>
        <taxon>Craniata</taxon>
        <taxon>Vertebrata</taxon>
        <taxon>Euteleostomi</taxon>
        <taxon>Mammalia</taxon>
        <taxon>Eutheria</taxon>
        <taxon>Euarchontoglires</taxon>
        <taxon>Glires</taxon>
        <taxon>Rodentia</taxon>
        <taxon>Myomorpha</taxon>
        <taxon>Muroidea</taxon>
        <taxon>Cricetidae</taxon>
        <taxon>Arvicolinae</taxon>
        <taxon>Microtus</taxon>
    </lineage>
</organism>
<dbReference type="EMBL" id="JAATJU010020800">
    <property type="protein sequence ID" value="KAH0515748.1"/>
    <property type="molecule type" value="Genomic_DNA"/>
</dbReference>
<feature type="transmembrane region" description="Helical" evidence="21">
    <location>
        <begin position="177"/>
        <end position="202"/>
    </location>
</feature>
<evidence type="ECO:0000256" key="2">
    <source>
        <dbReference type="ARBA" id="ARBA00006434"/>
    </source>
</evidence>
<evidence type="ECO:0000313" key="23">
    <source>
        <dbReference type="Proteomes" id="UP000710432"/>
    </source>
</evidence>
<keyword evidence="4" id="KW-1003">Cell membrane</keyword>
<evidence type="ECO:0000256" key="10">
    <source>
        <dbReference type="ARBA" id="ARBA00023065"/>
    </source>
</evidence>
<evidence type="ECO:0000256" key="4">
    <source>
        <dbReference type="ARBA" id="ARBA00022475"/>
    </source>
</evidence>
<keyword evidence="12" id="KW-1015">Disulfide bond</keyword>
<keyword evidence="14" id="KW-0739">Sodium transport</keyword>
<dbReference type="PROSITE" id="PS00457">
    <property type="entry name" value="NA_SOLUT_SYMP_2"/>
    <property type="match status" value="1"/>
</dbReference>
<feature type="transmembrane region" description="Helical" evidence="21">
    <location>
        <begin position="103"/>
        <end position="123"/>
    </location>
</feature>
<comment type="catalytic activity">
    <reaction evidence="15">
        <text>D-glucose(out) + 2 Na(+)(out) = D-glucose(in) + 2 Na(+)(in)</text>
        <dbReference type="Rhea" id="RHEA:70495"/>
        <dbReference type="ChEBI" id="CHEBI:4167"/>
        <dbReference type="ChEBI" id="CHEBI:29101"/>
    </reaction>
    <physiologicalReaction direction="left-to-right" evidence="15">
        <dbReference type="Rhea" id="RHEA:70496"/>
    </physiologicalReaction>
</comment>
<feature type="transmembrane region" description="Helical" evidence="21">
    <location>
        <begin position="29"/>
        <end position="48"/>
    </location>
</feature>
<feature type="transmembrane region" description="Helical" evidence="21">
    <location>
        <begin position="526"/>
        <end position="548"/>
    </location>
</feature>
<evidence type="ECO:0000256" key="5">
    <source>
        <dbReference type="ARBA" id="ARBA00022597"/>
    </source>
</evidence>
<dbReference type="Pfam" id="PF00474">
    <property type="entry name" value="SSF"/>
    <property type="match status" value="1"/>
</dbReference>
<evidence type="ECO:0000256" key="8">
    <source>
        <dbReference type="ARBA" id="ARBA00022989"/>
    </source>
</evidence>
<keyword evidence="3" id="KW-0813">Transport</keyword>
<evidence type="ECO:0000256" key="13">
    <source>
        <dbReference type="ARBA" id="ARBA00023180"/>
    </source>
</evidence>
<dbReference type="AlphaFoldDB" id="A0A8J6GU00"/>
<name>A0A8J6GU00_MICOH</name>
<dbReference type="InterPro" id="IPR018212">
    <property type="entry name" value="Na/solute_symporter_CS"/>
</dbReference>
<keyword evidence="9" id="KW-0915">Sodium</keyword>
<feature type="transmembrane region" description="Helical" evidence="21">
    <location>
        <begin position="422"/>
        <end position="443"/>
    </location>
</feature>
<keyword evidence="8 21" id="KW-1133">Transmembrane helix</keyword>
<feature type="transmembrane region" description="Helical" evidence="21">
    <location>
        <begin position="274"/>
        <end position="292"/>
    </location>
</feature>
<protein>
    <recommendedName>
        <fullName evidence="17">Sodium/glucose cotransporter 1</fullName>
    </recommendedName>
    <alternativeName>
        <fullName evidence="19">High affinity sodium-glucose cotransporter</fullName>
    </alternativeName>
    <alternativeName>
        <fullName evidence="18">Solute carrier family 5 member 1</fullName>
    </alternativeName>
</protein>
<comment type="subcellular location">
    <subcellularLocation>
        <location evidence="1">Apical cell membrane</location>
        <topology evidence="1">Multi-pass membrane protein</topology>
    </subcellularLocation>
</comment>
<proteinExistence type="inferred from homology"/>
<dbReference type="GO" id="GO:0005412">
    <property type="term" value="F:D-glucose:sodium symporter activity"/>
    <property type="evidence" value="ECO:0007669"/>
    <property type="project" value="TreeGrafter"/>
</dbReference>
<keyword evidence="13" id="KW-0325">Glycoprotein</keyword>
<feature type="transmembrane region" description="Helical" evidence="21">
    <location>
        <begin position="484"/>
        <end position="506"/>
    </location>
</feature>
<evidence type="ECO:0000256" key="11">
    <source>
        <dbReference type="ARBA" id="ARBA00023136"/>
    </source>
</evidence>
<dbReference type="PROSITE" id="PS00456">
    <property type="entry name" value="NA_SOLUT_SYMP_1"/>
    <property type="match status" value="1"/>
</dbReference>
<evidence type="ECO:0000313" key="22">
    <source>
        <dbReference type="EMBL" id="KAH0515748.1"/>
    </source>
</evidence>
<evidence type="ECO:0000256" key="21">
    <source>
        <dbReference type="SAM" id="Phobius"/>
    </source>
</evidence>
<evidence type="ECO:0000256" key="16">
    <source>
        <dbReference type="ARBA" id="ARBA00036206"/>
    </source>
</evidence>
<comment type="caution">
    <text evidence="22">The sequence shown here is derived from an EMBL/GenBank/DDBJ whole genome shotgun (WGS) entry which is preliminary data.</text>
</comment>
<feature type="transmembrane region" description="Helical" evidence="21">
    <location>
        <begin position="381"/>
        <end position="401"/>
    </location>
</feature>
<dbReference type="FunFam" id="1.20.1730.10:FF:000005">
    <property type="entry name" value="sodium/glucose cotransporter 1 isoform X1"/>
    <property type="match status" value="1"/>
</dbReference>
<dbReference type="InterPro" id="IPR001734">
    <property type="entry name" value="Na/solute_symporter"/>
</dbReference>
<evidence type="ECO:0000256" key="6">
    <source>
        <dbReference type="ARBA" id="ARBA00022692"/>
    </source>
</evidence>
<evidence type="ECO:0000256" key="20">
    <source>
        <dbReference type="RuleBase" id="RU362091"/>
    </source>
</evidence>
<dbReference type="PANTHER" id="PTHR11819">
    <property type="entry name" value="SOLUTE CARRIER FAMILY 5"/>
    <property type="match status" value="1"/>
</dbReference>
<keyword evidence="5" id="KW-0762">Sugar transport</keyword>
<accession>A0A8J6GU00</accession>
<feature type="transmembrane region" description="Helical" evidence="21">
    <location>
        <begin position="313"/>
        <end position="334"/>
    </location>
</feature>
<evidence type="ECO:0000256" key="19">
    <source>
        <dbReference type="ARBA" id="ARBA00043128"/>
    </source>
</evidence>
<feature type="transmembrane region" description="Helical" evidence="21">
    <location>
        <begin position="143"/>
        <end position="171"/>
    </location>
</feature>
<evidence type="ECO:0000256" key="12">
    <source>
        <dbReference type="ARBA" id="ARBA00023157"/>
    </source>
</evidence>
<dbReference type="NCBIfam" id="TIGR00813">
    <property type="entry name" value="sss"/>
    <property type="match status" value="1"/>
</dbReference>
<dbReference type="GO" id="GO:0016324">
    <property type="term" value="C:apical plasma membrane"/>
    <property type="evidence" value="ECO:0007669"/>
    <property type="project" value="UniProtKB-SubCell"/>
</dbReference>
<sequence>MDISTLSPAVTTSASSIPSYERIRNAADISVIVIYFVVVMAVGLWAMFSTNRGTVGGFFLAGRSMVWWPIGASLFASNIGSGHFVGLAGTGAASGIAMGGSEWIALVFVVVLGWVFVPIYIKAGVVTMPEYLRKRFGGKRIQIYLSVLSLLLYIFTKISADIFSGALFINLALGLDIYLAIFILLAITALYTITGGLAAVIYTDTLQTAIMLVGSCILTGFAFTEVGGYDAFVEKYMNAIPTVVSEGNLTIKEECYTPRADSFHIFRDPITGDIPWPGLIFGLAILTLWYWCTDQVIVQRCLSAKNMSHVKAGCTMCGYLKLLPMFLMVMTGMISRILYTDKIACVVPSECQKYCGTSVGCSNIAYPTLVVELMPNGLRGLMLSVMMASLMSSLTSIFNSASTLFTMDVYTKIRKGASEKELMIAGRLFILVLIAISIAWVPIVQSAQSGQLFDYIQSITSYLGPPIAAVFLLAVFCKRVNEPGAFWGLILGLLIGLSRMITEFAYGTGSCMEPTNCPTIICGVHYLYFAIILFTITLIVVLAISFLTKPIPDVHLYRLCWSLRDSKEERIDLDAGDEDFQEDSKDTTEIETEAPQKEKGCFRKAYDLFCGLDQEKGPKLTKEEEEALKMKMTDTSEKPLWRTVVNINGIILLAVAVFCYAYFA</sequence>
<feature type="transmembrane region" description="Helical" evidence="21">
    <location>
        <begin position="209"/>
        <end position="229"/>
    </location>
</feature>
<dbReference type="InterPro" id="IPR038377">
    <property type="entry name" value="Na/Glc_symporter_sf"/>
</dbReference>
<evidence type="ECO:0000256" key="15">
    <source>
        <dbReference type="ARBA" id="ARBA00036179"/>
    </source>
</evidence>
<dbReference type="PROSITE" id="PS50283">
    <property type="entry name" value="NA_SOLUT_SYMP_3"/>
    <property type="match status" value="1"/>
</dbReference>
<evidence type="ECO:0000256" key="17">
    <source>
        <dbReference type="ARBA" id="ARBA00040046"/>
    </source>
</evidence>
<evidence type="ECO:0000256" key="9">
    <source>
        <dbReference type="ARBA" id="ARBA00023053"/>
    </source>
</evidence>
<keyword evidence="11 21" id="KW-0472">Membrane</keyword>
<feature type="transmembrane region" description="Helical" evidence="21">
    <location>
        <begin position="455"/>
        <end position="477"/>
    </location>
</feature>
<dbReference type="Proteomes" id="UP000710432">
    <property type="component" value="Unassembled WGS sequence"/>
</dbReference>
<gene>
    <name evidence="22" type="ORF">LTLLF_127090</name>
</gene>
<keyword evidence="7" id="KW-0769">Symport</keyword>